<keyword evidence="6" id="KW-1185">Reference proteome</keyword>
<name>A0A815BCV3_9BILA</name>
<evidence type="ECO:0000313" key="3">
    <source>
        <dbReference type="EMBL" id="CAF1366656.1"/>
    </source>
</evidence>
<dbReference type="Proteomes" id="UP000681722">
    <property type="component" value="Unassembled WGS sequence"/>
</dbReference>
<dbReference type="InterPro" id="IPR018473">
    <property type="entry name" value="Hermes_transposase_DNA-db"/>
</dbReference>
<dbReference type="Proteomes" id="UP000682733">
    <property type="component" value="Unassembled WGS sequence"/>
</dbReference>
<proteinExistence type="predicted"/>
<dbReference type="AlphaFoldDB" id="A0A815BCV3"/>
<evidence type="ECO:0000313" key="6">
    <source>
        <dbReference type="Proteomes" id="UP000663829"/>
    </source>
</evidence>
<evidence type="ECO:0000313" key="2">
    <source>
        <dbReference type="EMBL" id="CAF1268453.1"/>
    </source>
</evidence>
<dbReference type="EMBL" id="CAJNOQ010011088">
    <property type="protein sequence ID" value="CAF1268453.1"/>
    <property type="molecule type" value="Genomic_DNA"/>
</dbReference>
<evidence type="ECO:0000313" key="5">
    <source>
        <dbReference type="EMBL" id="CAF4176245.1"/>
    </source>
</evidence>
<dbReference type="EMBL" id="CAJOBA010045391">
    <property type="protein sequence ID" value="CAF4176245.1"/>
    <property type="molecule type" value="Genomic_DNA"/>
</dbReference>
<dbReference type="Gene3D" id="1.10.10.1070">
    <property type="entry name" value="Zinc finger, BED domain-containing"/>
    <property type="match status" value="1"/>
</dbReference>
<dbReference type="Pfam" id="PF10683">
    <property type="entry name" value="DBD_Tnp_Hermes"/>
    <property type="match status" value="1"/>
</dbReference>
<dbReference type="Proteomes" id="UP000663829">
    <property type="component" value="Unassembled WGS sequence"/>
</dbReference>
<dbReference type="Proteomes" id="UP000677228">
    <property type="component" value="Unassembled WGS sequence"/>
</dbReference>
<accession>A0A815BCV3</accession>
<dbReference type="EMBL" id="CAJNOK010023721">
    <property type="protein sequence ID" value="CAF1366656.1"/>
    <property type="molecule type" value="Genomic_DNA"/>
</dbReference>
<protein>
    <recommendedName>
        <fullName evidence="1">Hermes trasposase DNA-binding domain-containing protein</fullName>
    </recommendedName>
</protein>
<organism evidence="2 6">
    <name type="scientific">Didymodactylos carnosus</name>
    <dbReference type="NCBI Taxonomy" id="1234261"/>
    <lineage>
        <taxon>Eukaryota</taxon>
        <taxon>Metazoa</taxon>
        <taxon>Spiralia</taxon>
        <taxon>Gnathifera</taxon>
        <taxon>Rotifera</taxon>
        <taxon>Eurotatoria</taxon>
        <taxon>Bdelloidea</taxon>
        <taxon>Philodinida</taxon>
        <taxon>Philodinidae</taxon>
        <taxon>Didymodactylos</taxon>
    </lineage>
</organism>
<dbReference type="EMBL" id="CAJOBC010022056">
    <property type="protein sequence ID" value="CAF4053893.1"/>
    <property type="molecule type" value="Genomic_DNA"/>
</dbReference>
<dbReference type="SUPFAM" id="SSF140996">
    <property type="entry name" value="Hermes dimerisation domain"/>
    <property type="match status" value="1"/>
</dbReference>
<feature type="domain" description="Hermes trasposase DNA-binding" evidence="1">
    <location>
        <begin position="114"/>
        <end position="169"/>
    </location>
</feature>
<dbReference type="OrthoDB" id="10051975at2759"/>
<gene>
    <name evidence="2" type="ORF">GPM918_LOCUS26958</name>
    <name evidence="3" type="ORF">OVA965_LOCUS31478</name>
    <name evidence="4" type="ORF">SRO942_LOCUS27202</name>
    <name evidence="5" type="ORF">TMI583_LOCUS32318</name>
</gene>
<reference evidence="2" key="1">
    <citation type="submission" date="2021-02" db="EMBL/GenBank/DDBJ databases">
        <authorList>
            <person name="Nowell W R."/>
        </authorList>
    </citation>
    <scope>NUCLEOTIDE SEQUENCE</scope>
</reference>
<comment type="caution">
    <text evidence="2">The sequence shown here is derived from an EMBL/GenBank/DDBJ whole genome shotgun (WGS) entry which is preliminary data.</text>
</comment>
<evidence type="ECO:0000313" key="4">
    <source>
        <dbReference type="EMBL" id="CAF4053893.1"/>
    </source>
</evidence>
<sequence>MSLVNAKSNNKLKTKLQALVTAKDPTISFIEPAISRSDCWTSFSQIQLSKVSQDYVVCLSSGTVLKWISENGTKVMKNHSCPKQNGIRSITPKGRQCTTSSYCKAQPNDYAAIKHQLTEACVEYSVVDSRSFESVSGDGFISLAKQLMNAGAIFGTAVPVKELLPHPSTVCRLRGVPPFRFSLNSRGCSSRAMISGDSNVFRKGLRILQTLPNTYQVDK</sequence>
<evidence type="ECO:0000259" key="1">
    <source>
        <dbReference type="Pfam" id="PF10683"/>
    </source>
</evidence>